<reference evidence="6 7" key="1">
    <citation type="journal article" date="2013" name="J. Microbiol.">
        <title>Lysinibacillus chungkukjangi sp. nov., isolated from Chungkukjang, Korean fermented soybean food.</title>
        <authorList>
            <person name="Kim S.J."/>
            <person name="Jang Y.H."/>
            <person name="Hamada M."/>
            <person name="Ahn J.H."/>
            <person name="Weon H.Y."/>
            <person name="Suzuki K."/>
            <person name="Whang K.S."/>
            <person name="Kwon S.W."/>
        </authorList>
    </citation>
    <scope>NUCLEOTIDE SEQUENCE [LARGE SCALE GENOMIC DNA]</scope>
    <source>
        <strain evidence="6 7">MCCC 1A12701</strain>
    </source>
</reference>
<dbReference type="PROSITE" id="PS00894">
    <property type="entry name" value="HTH_DEOR_1"/>
    <property type="match status" value="1"/>
</dbReference>
<dbReference type="InterPro" id="IPR001845">
    <property type="entry name" value="HTH_ArsR_DNA-bd_dom"/>
</dbReference>
<dbReference type="InterPro" id="IPR036390">
    <property type="entry name" value="WH_DNA-bd_sf"/>
</dbReference>
<dbReference type="RefSeq" id="WP_124763022.1">
    <property type="nucleotide sequence ID" value="NZ_JAFBDY010000002.1"/>
</dbReference>
<feature type="domain" description="HTH deoR-type" evidence="5">
    <location>
        <begin position="6"/>
        <end position="61"/>
    </location>
</feature>
<dbReference type="OrthoDB" id="9797223at2"/>
<evidence type="ECO:0000256" key="3">
    <source>
        <dbReference type="ARBA" id="ARBA00023163"/>
    </source>
</evidence>
<evidence type="ECO:0000313" key="7">
    <source>
        <dbReference type="Proteomes" id="UP000274033"/>
    </source>
</evidence>
<dbReference type="Proteomes" id="UP000274033">
    <property type="component" value="Unassembled WGS sequence"/>
</dbReference>
<dbReference type="InterPro" id="IPR014036">
    <property type="entry name" value="DeoR-like_C"/>
</dbReference>
<organism evidence="6 7">
    <name type="scientific">Lysinibacillus composti</name>
    <dbReference type="NCBI Taxonomy" id="720633"/>
    <lineage>
        <taxon>Bacteria</taxon>
        <taxon>Bacillati</taxon>
        <taxon>Bacillota</taxon>
        <taxon>Bacilli</taxon>
        <taxon>Bacillales</taxon>
        <taxon>Bacillaceae</taxon>
        <taxon>Lysinibacillus</taxon>
    </lineage>
</organism>
<dbReference type="SMART" id="SM00420">
    <property type="entry name" value="HTH_DEOR"/>
    <property type="match status" value="1"/>
</dbReference>
<dbReference type="SUPFAM" id="SSF46785">
    <property type="entry name" value="Winged helix' DNA-binding domain"/>
    <property type="match status" value="1"/>
</dbReference>
<dbReference type="InterPro" id="IPR050313">
    <property type="entry name" value="Carb_Metab_HTH_regulators"/>
</dbReference>
<dbReference type="InterPro" id="IPR018356">
    <property type="entry name" value="Tscrpt_reg_HTH_DeoR_CS"/>
</dbReference>
<dbReference type="GO" id="GO:0003677">
    <property type="term" value="F:DNA binding"/>
    <property type="evidence" value="ECO:0007669"/>
    <property type="project" value="UniProtKB-KW"/>
</dbReference>
<accession>A0A3N9UIF4</accession>
<dbReference type="GO" id="GO:0003700">
    <property type="term" value="F:DNA-binding transcription factor activity"/>
    <property type="evidence" value="ECO:0007669"/>
    <property type="project" value="InterPro"/>
</dbReference>
<dbReference type="InterPro" id="IPR037171">
    <property type="entry name" value="NagB/RpiA_transferase-like"/>
</dbReference>
<evidence type="ECO:0000256" key="1">
    <source>
        <dbReference type="ARBA" id="ARBA00023015"/>
    </source>
</evidence>
<dbReference type="PANTHER" id="PTHR30363">
    <property type="entry name" value="HTH-TYPE TRANSCRIPTIONAL REGULATOR SRLR-RELATED"/>
    <property type="match status" value="1"/>
</dbReference>
<keyword evidence="3" id="KW-0804">Transcription</keyword>
<protein>
    <submittedName>
        <fullName evidence="6">DeoR/GlpR transcriptional regulator</fullName>
    </submittedName>
</protein>
<dbReference type="PROSITE" id="PS51000">
    <property type="entry name" value="HTH_DEOR_2"/>
    <property type="match status" value="1"/>
</dbReference>
<dbReference type="PROSITE" id="PS50987">
    <property type="entry name" value="HTH_ARSR_2"/>
    <property type="match status" value="1"/>
</dbReference>
<dbReference type="InterPro" id="IPR036388">
    <property type="entry name" value="WH-like_DNA-bd_sf"/>
</dbReference>
<dbReference type="EMBL" id="RRCT01000002">
    <property type="protein sequence ID" value="RQW75859.1"/>
    <property type="molecule type" value="Genomic_DNA"/>
</dbReference>
<dbReference type="SUPFAM" id="SSF100950">
    <property type="entry name" value="NagB/RpiA/CoA transferase-like"/>
    <property type="match status" value="1"/>
</dbReference>
<evidence type="ECO:0000313" key="6">
    <source>
        <dbReference type="EMBL" id="RQW75859.1"/>
    </source>
</evidence>
<dbReference type="InterPro" id="IPR011991">
    <property type="entry name" value="ArsR-like_HTH"/>
</dbReference>
<dbReference type="AlphaFoldDB" id="A0A3N9UIF4"/>
<dbReference type="PANTHER" id="PTHR30363:SF44">
    <property type="entry name" value="AGA OPERON TRANSCRIPTIONAL REPRESSOR-RELATED"/>
    <property type="match status" value="1"/>
</dbReference>
<evidence type="ECO:0000259" key="4">
    <source>
        <dbReference type="PROSITE" id="PS50987"/>
    </source>
</evidence>
<dbReference type="SMART" id="SM01134">
    <property type="entry name" value="DeoRC"/>
    <property type="match status" value="1"/>
</dbReference>
<dbReference type="Gene3D" id="1.10.10.10">
    <property type="entry name" value="Winged helix-like DNA-binding domain superfamily/Winged helix DNA-binding domain"/>
    <property type="match status" value="1"/>
</dbReference>
<evidence type="ECO:0000256" key="2">
    <source>
        <dbReference type="ARBA" id="ARBA00023125"/>
    </source>
</evidence>
<dbReference type="Gene3D" id="3.40.50.1360">
    <property type="match status" value="1"/>
</dbReference>
<dbReference type="Pfam" id="PF08220">
    <property type="entry name" value="HTH_DeoR"/>
    <property type="match status" value="1"/>
</dbReference>
<proteinExistence type="predicted"/>
<keyword evidence="2" id="KW-0238">DNA-binding</keyword>
<name>A0A3N9UIF4_9BACI</name>
<keyword evidence="7" id="KW-1185">Reference proteome</keyword>
<dbReference type="Pfam" id="PF00455">
    <property type="entry name" value="DeoRC"/>
    <property type="match status" value="1"/>
</dbReference>
<evidence type="ECO:0000259" key="5">
    <source>
        <dbReference type="PROSITE" id="PS51000"/>
    </source>
</evidence>
<sequence length="259" mass="29110">MAKMFAEERRKRILELLQERKRVTIQQLAEAIRVSDATLRNDLTTLEKQKLLKRTHGGAILGDDFENDYNFSVRELKNKNEKTLIAQKALQLISDNQCIMLDASSTAMELAKQLVNVKKRLTIVTNGMNTAFELNGNPDFTIILIGGIIQKSSMALEGSLGVNLLDKINIDTFFVSANGFTTLQGLQDFSVYEVELKKQMIKQSSKVVALLDHSKFNKTSIATFASIQDIDFIITNKPVDTAQMNEMLNFNKGLSIIYP</sequence>
<comment type="caution">
    <text evidence="6">The sequence shown here is derived from an EMBL/GenBank/DDBJ whole genome shotgun (WGS) entry which is preliminary data.</text>
</comment>
<keyword evidence="1" id="KW-0805">Transcription regulation</keyword>
<dbReference type="PRINTS" id="PR00037">
    <property type="entry name" value="HTHLACR"/>
</dbReference>
<dbReference type="CDD" id="cd00090">
    <property type="entry name" value="HTH_ARSR"/>
    <property type="match status" value="1"/>
</dbReference>
<gene>
    <name evidence="6" type="ORF">EBB45_04385</name>
</gene>
<dbReference type="InterPro" id="IPR001034">
    <property type="entry name" value="DeoR_HTH"/>
</dbReference>
<feature type="domain" description="HTH arsR-type" evidence="4">
    <location>
        <begin position="1"/>
        <end position="85"/>
    </location>
</feature>